<name>Q22XP7_TETTS</name>
<organism evidence="1 2">
    <name type="scientific">Tetrahymena thermophila (strain SB210)</name>
    <dbReference type="NCBI Taxonomy" id="312017"/>
    <lineage>
        <taxon>Eukaryota</taxon>
        <taxon>Sar</taxon>
        <taxon>Alveolata</taxon>
        <taxon>Ciliophora</taxon>
        <taxon>Intramacronucleata</taxon>
        <taxon>Oligohymenophorea</taxon>
        <taxon>Hymenostomatida</taxon>
        <taxon>Tetrahymenina</taxon>
        <taxon>Tetrahymenidae</taxon>
        <taxon>Tetrahymena</taxon>
    </lineage>
</organism>
<reference evidence="2" key="1">
    <citation type="journal article" date="2006" name="PLoS Biol.">
        <title>Macronuclear genome sequence of the ciliate Tetrahymena thermophila, a model eukaryote.</title>
        <authorList>
            <person name="Eisen J.A."/>
            <person name="Coyne R.S."/>
            <person name="Wu M."/>
            <person name="Wu D."/>
            <person name="Thiagarajan M."/>
            <person name="Wortman J.R."/>
            <person name="Badger J.H."/>
            <person name="Ren Q."/>
            <person name="Amedeo P."/>
            <person name="Jones K.M."/>
            <person name="Tallon L.J."/>
            <person name="Delcher A.L."/>
            <person name="Salzberg S.L."/>
            <person name="Silva J.C."/>
            <person name="Haas B.J."/>
            <person name="Majoros W.H."/>
            <person name="Farzad M."/>
            <person name="Carlton J.M."/>
            <person name="Smith R.K. Jr."/>
            <person name="Garg J."/>
            <person name="Pearlman R.E."/>
            <person name="Karrer K.M."/>
            <person name="Sun L."/>
            <person name="Manning G."/>
            <person name="Elde N.C."/>
            <person name="Turkewitz A.P."/>
            <person name="Asai D.J."/>
            <person name="Wilkes D.E."/>
            <person name="Wang Y."/>
            <person name="Cai H."/>
            <person name="Collins K."/>
            <person name="Stewart B.A."/>
            <person name="Lee S.R."/>
            <person name="Wilamowska K."/>
            <person name="Weinberg Z."/>
            <person name="Ruzzo W.L."/>
            <person name="Wloga D."/>
            <person name="Gaertig J."/>
            <person name="Frankel J."/>
            <person name="Tsao C.-C."/>
            <person name="Gorovsky M.A."/>
            <person name="Keeling P.J."/>
            <person name="Waller R.F."/>
            <person name="Patron N.J."/>
            <person name="Cherry J.M."/>
            <person name="Stover N.A."/>
            <person name="Krieger C.J."/>
            <person name="del Toro C."/>
            <person name="Ryder H.F."/>
            <person name="Williamson S.C."/>
            <person name="Barbeau R.A."/>
            <person name="Hamilton E.P."/>
            <person name="Orias E."/>
        </authorList>
    </citation>
    <scope>NUCLEOTIDE SEQUENCE [LARGE SCALE GENOMIC DNA]</scope>
    <source>
        <strain evidence="2">SB210</strain>
    </source>
</reference>
<protein>
    <submittedName>
        <fullName evidence="1">Zinc carboxypeptidase family protein</fullName>
    </submittedName>
</protein>
<dbReference type="GeneID" id="7834322"/>
<dbReference type="EMBL" id="GG662805">
    <property type="protein sequence ID" value="EAR90032.2"/>
    <property type="molecule type" value="Genomic_DNA"/>
</dbReference>
<dbReference type="HOGENOM" id="CLU_011289_1_0_1"/>
<evidence type="ECO:0000313" key="1">
    <source>
        <dbReference type="EMBL" id="EAR90032.2"/>
    </source>
</evidence>
<dbReference type="AlphaFoldDB" id="Q22XP7"/>
<dbReference type="RefSeq" id="XP_001010277.2">
    <property type="nucleotide sequence ID" value="XM_001010277.2"/>
</dbReference>
<dbReference type="Proteomes" id="UP000009168">
    <property type="component" value="Unassembled WGS sequence"/>
</dbReference>
<dbReference type="GO" id="GO:0004180">
    <property type="term" value="F:carboxypeptidase activity"/>
    <property type="evidence" value="ECO:0007669"/>
    <property type="project" value="UniProtKB-KW"/>
</dbReference>
<gene>
    <name evidence="1" type="ORF">TTHERM_01018290</name>
</gene>
<proteinExistence type="predicted"/>
<dbReference type="InParanoid" id="Q22XP7"/>
<keyword evidence="2" id="KW-1185">Reference proteome</keyword>
<evidence type="ECO:0000313" key="2">
    <source>
        <dbReference type="Proteomes" id="UP000009168"/>
    </source>
</evidence>
<keyword evidence="1" id="KW-0378">Hydrolase</keyword>
<keyword evidence="1" id="KW-0121">Carboxypeptidase</keyword>
<keyword evidence="1" id="KW-0645">Protease</keyword>
<dbReference type="KEGG" id="tet:TTHERM_01018290"/>
<accession>Q22XP7</accession>
<sequence>MAPVNDYYVIQDLIEFTSNESQCEYLKQITNFFNQFKGEFLAKIDIIQKNMINETLKYPTNQQIIERYQEISKIKQFKQILNKNQEASSIEEYSTLCREFVSQIESQKDKNTELLQNLLCQANQLETNFNLNLPNLMKQQIFACIDKISFFKSDLSQGMINQNRERHLQSNTTNQNNNRGQKLSAELIMKLVSNKSNFCSDQFLYELDQILQGLNHLLQEYNFNIIHTENKQAIDFSKISEEKIQVENIKEKNQFMIGLMKESDSNKIQGYCDNLCSQFIFLNEFIEKSDPQNNGYSNLGIDKKLKGDNFKLSKENVIELRVCLKDQILEVVDYPNYQYKLGLDDKYKKKLTENEDLRFYLGLCQQETKIVLKEAQIVNEFKN</sequence>